<protein>
    <recommendedName>
        <fullName evidence="7">OmpA-like domain-containing protein</fullName>
    </recommendedName>
</protein>
<feature type="domain" description="OmpA-like" evidence="7">
    <location>
        <begin position="141"/>
        <end position="258"/>
    </location>
</feature>
<proteinExistence type="predicted"/>
<gene>
    <name evidence="8" type="ORF">C7H79_15965</name>
</gene>
<accession>A0A2P7NRD7</accession>
<evidence type="ECO:0000256" key="2">
    <source>
        <dbReference type="ARBA" id="ARBA00023136"/>
    </source>
</evidence>
<sequence>MSNSIHKFTKLMVVSLAPVILAACSAVPEKPIGSDAVREKLIQLQSDSELASRAQLPIQEAELAVDAAEKPRLPEDMELGRHLVYMADRKVDTALYFAQARLLEDQRKLLAEQRATARLDSRTREVEDLQRQIEKLNAKKTERGLVITLGDILFDTGKDTFKGGAIFHIVELATFLNEHPDRTVIIEGHTDNVGSKNLNYGLSQRRANSVMAYLVRQGVAPDRIVAYGKGEDFPISDNDTEAGRQQNRRVEVIISDPTLE</sequence>
<comment type="subcellular location">
    <subcellularLocation>
        <location evidence="1">Cell outer membrane</location>
    </subcellularLocation>
</comment>
<comment type="caution">
    <text evidence="8">The sequence shown here is derived from an EMBL/GenBank/DDBJ whole genome shotgun (WGS) entry which is preliminary data.</text>
</comment>
<dbReference type="Pfam" id="PF00691">
    <property type="entry name" value="OmpA"/>
    <property type="match status" value="1"/>
</dbReference>
<feature type="signal peptide" evidence="6">
    <location>
        <begin position="1"/>
        <end position="22"/>
    </location>
</feature>
<dbReference type="PROSITE" id="PS51257">
    <property type="entry name" value="PROKAR_LIPOPROTEIN"/>
    <property type="match status" value="1"/>
</dbReference>
<dbReference type="PROSITE" id="PS51123">
    <property type="entry name" value="OMPA_2"/>
    <property type="match status" value="1"/>
</dbReference>
<dbReference type="PANTHER" id="PTHR30329:SF21">
    <property type="entry name" value="LIPOPROTEIN YIAD-RELATED"/>
    <property type="match status" value="1"/>
</dbReference>
<dbReference type="AlphaFoldDB" id="A0A2P7NRD7"/>
<feature type="chain" id="PRO_5015126131" description="OmpA-like domain-containing protein" evidence="6">
    <location>
        <begin position="23"/>
        <end position="260"/>
    </location>
</feature>
<evidence type="ECO:0000313" key="8">
    <source>
        <dbReference type="EMBL" id="PSJ15999.1"/>
    </source>
</evidence>
<dbReference type="CDD" id="cd07185">
    <property type="entry name" value="OmpA_C-like"/>
    <property type="match status" value="1"/>
</dbReference>
<feature type="coiled-coil region" evidence="5">
    <location>
        <begin position="112"/>
        <end position="139"/>
    </location>
</feature>
<keyword evidence="9" id="KW-1185">Reference proteome</keyword>
<keyword evidence="2 4" id="KW-0472">Membrane</keyword>
<dbReference type="InterPro" id="IPR050330">
    <property type="entry name" value="Bact_OuterMem_StrucFunc"/>
</dbReference>
<evidence type="ECO:0000256" key="5">
    <source>
        <dbReference type="SAM" id="Coils"/>
    </source>
</evidence>
<evidence type="ECO:0000256" key="3">
    <source>
        <dbReference type="ARBA" id="ARBA00023237"/>
    </source>
</evidence>
<dbReference type="OrthoDB" id="9782229at2"/>
<dbReference type="Gene3D" id="3.30.1330.60">
    <property type="entry name" value="OmpA-like domain"/>
    <property type="match status" value="1"/>
</dbReference>
<dbReference type="InterPro" id="IPR036737">
    <property type="entry name" value="OmpA-like_sf"/>
</dbReference>
<evidence type="ECO:0000256" key="6">
    <source>
        <dbReference type="SAM" id="SignalP"/>
    </source>
</evidence>
<name>A0A2P7NRD7_9PROT</name>
<keyword evidence="3" id="KW-0998">Cell outer membrane</keyword>
<dbReference type="SUPFAM" id="SSF103088">
    <property type="entry name" value="OmpA-like"/>
    <property type="match status" value="1"/>
</dbReference>
<dbReference type="InterPro" id="IPR006690">
    <property type="entry name" value="OMPA-like_CS"/>
</dbReference>
<dbReference type="EMBL" id="PXXU01000088">
    <property type="protein sequence ID" value="PSJ15999.1"/>
    <property type="molecule type" value="Genomic_DNA"/>
</dbReference>
<dbReference type="RefSeq" id="WP_106708257.1">
    <property type="nucleotide sequence ID" value="NZ_PXXU01000088.1"/>
</dbReference>
<evidence type="ECO:0000259" key="7">
    <source>
        <dbReference type="PROSITE" id="PS51123"/>
    </source>
</evidence>
<evidence type="ECO:0000313" key="9">
    <source>
        <dbReference type="Proteomes" id="UP000241912"/>
    </source>
</evidence>
<organism evidence="8 9">
    <name type="scientific">Nitrosomonas supralitoralis</name>
    <dbReference type="NCBI Taxonomy" id="2116706"/>
    <lineage>
        <taxon>Bacteria</taxon>
        <taxon>Pseudomonadati</taxon>
        <taxon>Pseudomonadota</taxon>
        <taxon>Betaproteobacteria</taxon>
        <taxon>Nitrosomonadales</taxon>
        <taxon>Nitrosomonadaceae</taxon>
        <taxon>Nitrosomonas</taxon>
    </lineage>
</organism>
<dbReference type="Proteomes" id="UP000241912">
    <property type="component" value="Unassembled WGS sequence"/>
</dbReference>
<reference evidence="8 9" key="1">
    <citation type="submission" date="2018-03" db="EMBL/GenBank/DDBJ databases">
        <title>Draft genome of Nitrosomonas supralitoralis APG5.</title>
        <authorList>
            <person name="Urakawa H."/>
            <person name="Lopez J.V."/>
        </authorList>
    </citation>
    <scope>NUCLEOTIDE SEQUENCE [LARGE SCALE GENOMIC DNA]</scope>
    <source>
        <strain evidence="8 9">APG5</strain>
    </source>
</reference>
<evidence type="ECO:0000256" key="1">
    <source>
        <dbReference type="ARBA" id="ARBA00004442"/>
    </source>
</evidence>
<dbReference type="InterPro" id="IPR006665">
    <property type="entry name" value="OmpA-like"/>
</dbReference>
<dbReference type="PANTHER" id="PTHR30329">
    <property type="entry name" value="STATOR ELEMENT OF FLAGELLAR MOTOR COMPLEX"/>
    <property type="match status" value="1"/>
</dbReference>
<dbReference type="InterPro" id="IPR006664">
    <property type="entry name" value="OMP_bac"/>
</dbReference>
<dbReference type="GO" id="GO:0009279">
    <property type="term" value="C:cell outer membrane"/>
    <property type="evidence" value="ECO:0007669"/>
    <property type="project" value="UniProtKB-SubCell"/>
</dbReference>
<dbReference type="PROSITE" id="PS01068">
    <property type="entry name" value="OMPA_1"/>
    <property type="match status" value="1"/>
</dbReference>
<keyword evidence="6" id="KW-0732">Signal</keyword>
<dbReference type="PRINTS" id="PR01021">
    <property type="entry name" value="OMPADOMAIN"/>
</dbReference>
<evidence type="ECO:0000256" key="4">
    <source>
        <dbReference type="PROSITE-ProRule" id="PRU00473"/>
    </source>
</evidence>
<keyword evidence="5" id="KW-0175">Coiled coil</keyword>